<evidence type="ECO:0000313" key="2">
    <source>
        <dbReference type="Proteomes" id="UP000612233"/>
    </source>
</evidence>
<reference evidence="1" key="1">
    <citation type="submission" date="2020-09" db="EMBL/GenBank/DDBJ databases">
        <authorList>
            <person name="Kim M.K."/>
        </authorList>
    </citation>
    <scope>NUCLEOTIDE SEQUENCE</scope>
    <source>
        <strain evidence="1">BT664</strain>
    </source>
</reference>
<comment type="caution">
    <text evidence="1">The sequence shown here is derived from an EMBL/GenBank/DDBJ whole genome shotgun (WGS) entry which is preliminary data.</text>
</comment>
<organism evidence="1 2">
    <name type="scientific">Hymenobacter montanus</name>
    <dbReference type="NCBI Taxonomy" id="2771359"/>
    <lineage>
        <taxon>Bacteria</taxon>
        <taxon>Pseudomonadati</taxon>
        <taxon>Bacteroidota</taxon>
        <taxon>Cytophagia</taxon>
        <taxon>Cytophagales</taxon>
        <taxon>Hymenobacteraceae</taxon>
        <taxon>Hymenobacter</taxon>
    </lineage>
</organism>
<name>A0A927GKJ2_9BACT</name>
<dbReference type="Proteomes" id="UP000612233">
    <property type="component" value="Unassembled WGS sequence"/>
</dbReference>
<dbReference type="EMBL" id="JACXAD010000017">
    <property type="protein sequence ID" value="MBD2769224.1"/>
    <property type="molecule type" value="Genomic_DNA"/>
</dbReference>
<dbReference type="AlphaFoldDB" id="A0A927GKJ2"/>
<dbReference type="RefSeq" id="WP_191006032.1">
    <property type="nucleotide sequence ID" value="NZ_JACXAD010000017.1"/>
</dbReference>
<protein>
    <submittedName>
        <fullName evidence="1">Uncharacterized protein</fullName>
    </submittedName>
</protein>
<sequence>MPNTTCLAAWSHICKSEPNSPGPAVAFISDALQAAGCADIVQEKASSSKDYRSSSNC</sequence>
<accession>A0A927GKJ2</accession>
<gene>
    <name evidence="1" type="ORF">IC235_15135</name>
</gene>
<evidence type="ECO:0000313" key="1">
    <source>
        <dbReference type="EMBL" id="MBD2769224.1"/>
    </source>
</evidence>
<proteinExistence type="predicted"/>
<keyword evidence="2" id="KW-1185">Reference proteome</keyword>